<proteinExistence type="predicted"/>
<reference evidence="3" key="1">
    <citation type="submission" date="2019-04" db="EMBL/GenBank/DDBJ databases">
        <title>Friends and foes A comparative genomics studyof 23 Aspergillus species from section Flavi.</title>
        <authorList>
            <consortium name="DOE Joint Genome Institute"/>
            <person name="Kjaerbolling I."/>
            <person name="Vesth T."/>
            <person name="Frisvad J.C."/>
            <person name="Nybo J.L."/>
            <person name="Theobald S."/>
            <person name="Kildgaard S."/>
            <person name="Isbrandt T."/>
            <person name="Kuo A."/>
            <person name="Sato A."/>
            <person name="Lyhne E.K."/>
            <person name="Kogle M.E."/>
            <person name="Wiebenga A."/>
            <person name="Kun R.S."/>
            <person name="Lubbers R.J."/>
            <person name="Makela M.R."/>
            <person name="Barry K."/>
            <person name="Chovatia M."/>
            <person name="Clum A."/>
            <person name="Daum C."/>
            <person name="Haridas S."/>
            <person name="He G."/>
            <person name="LaButti K."/>
            <person name="Lipzen A."/>
            <person name="Mondo S."/>
            <person name="Riley R."/>
            <person name="Salamov A."/>
            <person name="Simmons B.A."/>
            <person name="Magnuson J.K."/>
            <person name="Henrissat B."/>
            <person name="Mortensen U.H."/>
            <person name="Larsen T.O."/>
            <person name="Devries R.P."/>
            <person name="Grigoriev I.V."/>
            <person name="Machida M."/>
            <person name="Baker S.E."/>
            <person name="Andersen M.R."/>
        </authorList>
    </citation>
    <scope>NUCLEOTIDE SEQUENCE [LARGE SCALE GENOMIC DNA]</scope>
    <source>
        <strain evidence="3">CBS 553.77</strain>
    </source>
</reference>
<keyword evidence="3" id="KW-1185">Reference proteome</keyword>
<keyword evidence="1" id="KW-0472">Membrane</keyword>
<sequence length="56" mass="6387">MDIPFQLAGKRRVSLWRAKNLPQQEGRISTVILFAFLAPSYFSLVFFEEPSALLVS</sequence>
<accession>A0A5N6Z780</accession>
<evidence type="ECO:0000313" key="2">
    <source>
        <dbReference type="EMBL" id="KAE8353527.1"/>
    </source>
</evidence>
<dbReference type="AlphaFoldDB" id="A0A5N6Z780"/>
<evidence type="ECO:0000313" key="3">
    <source>
        <dbReference type="Proteomes" id="UP000327118"/>
    </source>
</evidence>
<dbReference type="EMBL" id="ML739095">
    <property type="protein sequence ID" value="KAE8353527.1"/>
    <property type="molecule type" value="Genomic_DNA"/>
</dbReference>
<keyword evidence="1" id="KW-1133">Transmembrane helix</keyword>
<gene>
    <name evidence="2" type="ORF">BDV28DRAFT_132905</name>
</gene>
<feature type="transmembrane region" description="Helical" evidence="1">
    <location>
        <begin position="28"/>
        <end position="47"/>
    </location>
</feature>
<name>A0A5N6Z780_9EURO</name>
<dbReference type="Proteomes" id="UP000327118">
    <property type="component" value="Unassembled WGS sequence"/>
</dbReference>
<evidence type="ECO:0000256" key="1">
    <source>
        <dbReference type="SAM" id="Phobius"/>
    </source>
</evidence>
<keyword evidence="1" id="KW-0812">Transmembrane</keyword>
<organism evidence="2 3">
    <name type="scientific">Aspergillus coremiiformis</name>
    <dbReference type="NCBI Taxonomy" id="138285"/>
    <lineage>
        <taxon>Eukaryota</taxon>
        <taxon>Fungi</taxon>
        <taxon>Dikarya</taxon>
        <taxon>Ascomycota</taxon>
        <taxon>Pezizomycotina</taxon>
        <taxon>Eurotiomycetes</taxon>
        <taxon>Eurotiomycetidae</taxon>
        <taxon>Eurotiales</taxon>
        <taxon>Aspergillaceae</taxon>
        <taxon>Aspergillus</taxon>
        <taxon>Aspergillus subgen. Circumdati</taxon>
    </lineage>
</organism>
<protein>
    <submittedName>
        <fullName evidence="2">Uncharacterized protein</fullName>
    </submittedName>
</protein>